<proteinExistence type="predicted"/>
<protein>
    <submittedName>
        <fullName evidence="1">Uncharacterized protein</fullName>
    </submittedName>
</protein>
<dbReference type="Proteomes" id="UP001500713">
    <property type="component" value="Unassembled WGS sequence"/>
</dbReference>
<accession>A0ABN1AUK1</accession>
<keyword evidence="2" id="KW-1185">Reference proteome</keyword>
<comment type="caution">
    <text evidence="1">The sequence shown here is derived from an EMBL/GenBank/DDBJ whole genome shotgun (WGS) entry which is preliminary data.</text>
</comment>
<organism evidence="1 2">
    <name type="scientific">Parasphingorhabdus litoris</name>
    <dbReference type="NCBI Taxonomy" id="394733"/>
    <lineage>
        <taxon>Bacteria</taxon>
        <taxon>Pseudomonadati</taxon>
        <taxon>Pseudomonadota</taxon>
        <taxon>Alphaproteobacteria</taxon>
        <taxon>Sphingomonadales</taxon>
        <taxon>Sphingomonadaceae</taxon>
        <taxon>Parasphingorhabdus</taxon>
    </lineage>
</organism>
<name>A0ABN1AUK1_9SPHN</name>
<evidence type="ECO:0000313" key="2">
    <source>
        <dbReference type="Proteomes" id="UP001500713"/>
    </source>
</evidence>
<dbReference type="EMBL" id="BAAAEM010000003">
    <property type="protein sequence ID" value="GAA0484181.1"/>
    <property type="molecule type" value="Genomic_DNA"/>
</dbReference>
<evidence type="ECO:0000313" key="1">
    <source>
        <dbReference type="EMBL" id="GAA0484181.1"/>
    </source>
</evidence>
<gene>
    <name evidence="1" type="ORF">GCM10009096_28410</name>
</gene>
<sequence>MDEQINDDEILLKFEELNVDILLDTSKTCAITSKVDEKLNFATFTGGISKNLGGSPPNEVIGSDTAYWLIEPEEQNETFAISLMVSAKTDANLATLMISKP</sequence>
<reference evidence="1 2" key="1">
    <citation type="journal article" date="2019" name="Int. J. Syst. Evol. Microbiol.">
        <title>The Global Catalogue of Microorganisms (GCM) 10K type strain sequencing project: providing services to taxonomists for standard genome sequencing and annotation.</title>
        <authorList>
            <consortium name="The Broad Institute Genomics Platform"/>
            <consortium name="The Broad Institute Genome Sequencing Center for Infectious Disease"/>
            <person name="Wu L."/>
            <person name="Ma J."/>
        </authorList>
    </citation>
    <scope>NUCLEOTIDE SEQUENCE [LARGE SCALE GENOMIC DNA]</scope>
    <source>
        <strain evidence="1 2">JCM 14162</strain>
    </source>
</reference>